<dbReference type="SUPFAM" id="SSF55785">
    <property type="entry name" value="PYP-like sensor domain (PAS domain)"/>
    <property type="match status" value="1"/>
</dbReference>
<dbReference type="PANTHER" id="PTHR44757:SF2">
    <property type="entry name" value="BIOFILM ARCHITECTURE MAINTENANCE PROTEIN MBAA"/>
    <property type="match status" value="1"/>
</dbReference>
<dbReference type="PROSITE" id="PS50883">
    <property type="entry name" value="EAL"/>
    <property type="match status" value="1"/>
</dbReference>
<dbReference type="Pfam" id="PF00990">
    <property type="entry name" value="GGDEF"/>
    <property type="match status" value="1"/>
</dbReference>
<dbReference type="InterPro" id="IPR001610">
    <property type="entry name" value="PAC"/>
</dbReference>
<dbReference type="SMART" id="SM00240">
    <property type="entry name" value="FHA"/>
    <property type="match status" value="1"/>
</dbReference>
<dbReference type="InterPro" id="IPR000700">
    <property type="entry name" value="PAS-assoc_C"/>
</dbReference>
<name>A0ABD4T6N3_9CYAN</name>
<dbReference type="EMBL" id="JTHE03000095">
    <property type="protein sequence ID" value="MCM1984426.1"/>
    <property type="molecule type" value="Genomic_DNA"/>
</dbReference>
<dbReference type="SMART" id="SM00086">
    <property type="entry name" value="PAC"/>
    <property type="match status" value="1"/>
</dbReference>
<evidence type="ECO:0000313" key="6">
    <source>
        <dbReference type="Proteomes" id="UP000031561"/>
    </source>
</evidence>
<dbReference type="SMART" id="SM00052">
    <property type="entry name" value="EAL"/>
    <property type="match status" value="1"/>
</dbReference>
<dbReference type="SUPFAM" id="SSF55073">
    <property type="entry name" value="Nucleotide cyclase"/>
    <property type="match status" value="1"/>
</dbReference>
<dbReference type="CDD" id="cd01949">
    <property type="entry name" value="GGDEF"/>
    <property type="match status" value="1"/>
</dbReference>
<dbReference type="SMART" id="SM00091">
    <property type="entry name" value="PAS"/>
    <property type="match status" value="2"/>
</dbReference>
<evidence type="ECO:0000259" key="1">
    <source>
        <dbReference type="PROSITE" id="PS50006"/>
    </source>
</evidence>
<evidence type="ECO:0000259" key="4">
    <source>
        <dbReference type="PROSITE" id="PS50887"/>
    </source>
</evidence>
<dbReference type="SUPFAM" id="SSF141868">
    <property type="entry name" value="EAL domain-like"/>
    <property type="match status" value="1"/>
</dbReference>
<dbReference type="AlphaFoldDB" id="A0ABD4T6N3"/>
<feature type="domain" description="EAL" evidence="3">
    <location>
        <begin position="611"/>
        <end position="863"/>
    </location>
</feature>
<dbReference type="SMART" id="SM00267">
    <property type="entry name" value="GGDEF"/>
    <property type="match status" value="1"/>
</dbReference>
<proteinExistence type="predicted"/>
<dbReference type="Pfam" id="PF00498">
    <property type="entry name" value="FHA"/>
    <property type="match status" value="1"/>
</dbReference>
<feature type="domain" description="GGDEF" evidence="4">
    <location>
        <begin position="469"/>
        <end position="602"/>
    </location>
</feature>
<dbReference type="Pfam" id="PF08447">
    <property type="entry name" value="PAS_3"/>
    <property type="match status" value="1"/>
</dbReference>
<evidence type="ECO:0000259" key="2">
    <source>
        <dbReference type="PROSITE" id="PS50113"/>
    </source>
</evidence>
<dbReference type="FunFam" id="3.30.70.270:FF:000001">
    <property type="entry name" value="Diguanylate cyclase domain protein"/>
    <property type="match status" value="1"/>
</dbReference>
<dbReference type="Gene3D" id="2.60.200.20">
    <property type="match status" value="1"/>
</dbReference>
<dbReference type="InterPro" id="IPR008984">
    <property type="entry name" value="SMAD_FHA_dom_sf"/>
</dbReference>
<dbReference type="PROSITE" id="PS50887">
    <property type="entry name" value="GGDEF"/>
    <property type="match status" value="1"/>
</dbReference>
<dbReference type="NCBIfam" id="TIGR00229">
    <property type="entry name" value="sensory_box"/>
    <property type="match status" value="1"/>
</dbReference>
<dbReference type="InterPro" id="IPR035965">
    <property type="entry name" value="PAS-like_dom_sf"/>
</dbReference>
<dbReference type="RefSeq" id="WP_166283160.1">
    <property type="nucleotide sequence ID" value="NZ_JTHE03000095.1"/>
</dbReference>
<dbReference type="InterPro" id="IPR000160">
    <property type="entry name" value="GGDEF_dom"/>
</dbReference>
<dbReference type="PROSITE" id="PS50113">
    <property type="entry name" value="PAC"/>
    <property type="match status" value="1"/>
</dbReference>
<dbReference type="FunFam" id="3.20.20.450:FF:000001">
    <property type="entry name" value="Cyclic di-GMP phosphodiesterase yahA"/>
    <property type="match status" value="1"/>
</dbReference>
<accession>A0ABD4T6N3</accession>
<dbReference type="Pfam" id="PF00563">
    <property type="entry name" value="EAL"/>
    <property type="match status" value="1"/>
</dbReference>
<organism evidence="5 6">
    <name type="scientific">Lyngbya confervoides BDU141951</name>
    <dbReference type="NCBI Taxonomy" id="1574623"/>
    <lineage>
        <taxon>Bacteria</taxon>
        <taxon>Bacillati</taxon>
        <taxon>Cyanobacteriota</taxon>
        <taxon>Cyanophyceae</taxon>
        <taxon>Oscillatoriophycideae</taxon>
        <taxon>Oscillatoriales</taxon>
        <taxon>Microcoleaceae</taxon>
        <taxon>Lyngbya</taxon>
    </lineage>
</organism>
<dbReference type="Gene3D" id="3.30.450.20">
    <property type="entry name" value="PAS domain"/>
    <property type="match status" value="1"/>
</dbReference>
<dbReference type="InterPro" id="IPR013655">
    <property type="entry name" value="PAS_fold_3"/>
</dbReference>
<comment type="caution">
    <text evidence="5">The sequence shown here is derived from an EMBL/GenBank/DDBJ whole genome shotgun (WGS) entry which is preliminary data.</text>
</comment>
<keyword evidence="6" id="KW-1185">Reference proteome</keyword>
<dbReference type="CDD" id="cd00130">
    <property type="entry name" value="PAS"/>
    <property type="match status" value="1"/>
</dbReference>
<reference evidence="5 6" key="1">
    <citation type="journal article" date="2015" name="Genome Announc.">
        <title>Draft Genome Sequence of Filamentous Marine Cyanobacterium Lyngbya confervoides Strain BDU141951.</title>
        <authorList>
            <person name="Chandrababunaidu M.M."/>
            <person name="Sen D."/>
            <person name="Tripathy S."/>
        </authorList>
    </citation>
    <scope>NUCLEOTIDE SEQUENCE [LARGE SCALE GENOMIC DNA]</scope>
    <source>
        <strain evidence="5 6">BDU141951</strain>
    </source>
</reference>
<evidence type="ECO:0000313" key="5">
    <source>
        <dbReference type="EMBL" id="MCM1984426.1"/>
    </source>
</evidence>
<dbReference type="Proteomes" id="UP000031561">
    <property type="component" value="Unassembled WGS sequence"/>
</dbReference>
<dbReference type="NCBIfam" id="TIGR00254">
    <property type="entry name" value="GGDEF"/>
    <property type="match status" value="1"/>
</dbReference>
<dbReference type="InterPro" id="IPR029787">
    <property type="entry name" value="Nucleotide_cyclase"/>
</dbReference>
<dbReference type="PROSITE" id="PS50006">
    <property type="entry name" value="FHA_DOMAIN"/>
    <property type="match status" value="1"/>
</dbReference>
<dbReference type="Gene3D" id="3.20.20.450">
    <property type="entry name" value="EAL domain"/>
    <property type="match status" value="1"/>
</dbReference>
<dbReference type="PANTHER" id="PTHR44757">
    <property type="entry name" value="DIGUANYLATE CYCLASE DGCP"/>
    <property type="match status" value="1"/>
</dbReference>
<dbReference type="InterPro" id="IPR000253">
    <property type="entry name" value="FHA_dom"/>
</dbReference>
<dbReference type="InterPro" id="IPR000014">
    <property type="entry name" value="PAS"/>
</dbReference>
<feature type="domain" description="PAC" evidence="2">
    <location>
        <begin position="384"/>
        <end position="436"/>
    </location>
</feature>
<gene>
    <name evidence="5" type="ORF">QQ91_0016510</name>
</gene>
<feature type="domain" description="FHA" evidence="1">
    <location>
        <begin position="64"/>
        <end position="124"/>
    </location>
</feature>
<dbReference type="InterPro" id="IPR001633">
    <property type="entry name" value="EAL_dom"/>
</dbReference>
<sequence length="870" mass="98041">MYCKVTPTDEEYTIPLHLDAAESQSSSRSPEYSAFQRGDQGIYHLLTFSQQDKSRLLLLESSSYTIGRHEANSIVLDSPTASRHHAYLIRILSPTEKQYHFRIFDGDFNGKRSRNGLWVNGKRRSACTLKDQDIISFGEEWSIRYHIVSNRHDKRLDPTVAVSEFPIPQLAPNLAPGAQLFPKSTQGGQIKPDESLKHHEMILARLSSFAELAPHAIIETDLSGQITYYNPMAAIQFQNLILGETAAVVAGLMETLDHGRIQTLTREVMVGGCVYEQSIHCILQSQVIRSYFTEITQRKNLEQTLVEAKARYAAAANGANDGIWDWDLVADRLYVSARWKAMSGYSESQISADPKEWFSRIHPHDLDRVTQEIKLHCNGCIPHFESEYRILNQDGNYRWVRARGLALRNDQGQAIRIAGSQADIHDHHLAKTQLAHDALHDGMTGLPNRTLFLDRLNQALKHLKRTPEAKCAVLFLDLDRFKLINDSLGHSAGDELLIEVAHRLQQCLRAEDTVARLGGDEFVVLLHSIEKIDDALRTAHKILAVLRTAIPIQGHEIFTSASIGIALSDHSTSAAADLLQNADTAMYQAKHLGKNQLALYGSSMRGHSIRQLTLESDLQKALQRQEFQLLYQPILTLDSRQTVGVEALIRWDHPTRGLVAPADFIPVAEDTGLIVPIGWWVIETACEQLRCWSEHYHPLSMSLNISSRQFLEHDFVARVEEVIRRQQIQPHQLKLEITEGVAMHNPQIIARKFEQIQALGVRLMMDDFGTGYSSLNYLKSFSIDTLKIDRSFIDAMLQENGIEIIRTIINLAHNLNMDVVAEGVEHEDQAQRLVELGCEYGQGYLFAKPMDADRLKATVLDPKTGSLPAL</sequence>
<dbReference type="CDD" id="cd01948">
    <property type="entry name" value="EAL"/>
    <property type="match status" value="1"/>
</dbReference>
<dbReference type="InterPro" id="IPR052155">
    <property type="entry name" value="Biofilm_reg_signaling"/>
</dbReference>
<dbReference type="Gene3D" id="3.30.70.270">
    <property type="match status" value="1"/>
</dbReference>
<evidence type="ECO:0000259" key="3">
    <source>
        <dbReference type="PROSITE" id="PS50883"/>
    </source>
</evidence>
<protein>
    <submittedName>
        <fullName evidence="5">EAL domain-containing protein</fullName>
    </submittedName>
</protein>
<dbReference type="InterPro" id="IPR035919">
    <property type="entry name" value="EAL_sf"/>
</dbReference>
<dbReference type="InterPro" id="IPR043128">
    <property type="entry name" value="Rev_trsase/Diguanyl_cyclase"/>
</dbReference>
<dbReference type="SUPFAM" id="SSF49879">
    <property type="entry name" value="SMAD/FHA domain"/>
    <property type="match status" value="1"/>
</dbReference>